<name>A0ABQ5TQR7_9GAMM</name>
<comment type="caution">
    <text evidence="2">The sequence shown here is derived from an EMBL/GenBank/DDBJ whole genome shotgun (WGS) entry which is preliminary data.</text>
</comment>
<accession>A0ABQ5TQR7</accession>
<sequence>MTINGTSNSLKSQYTRQSNITEKANAIYKKLNEGEQNFLDKDTVEKALQDISVIELRNQEQFSLDSSTPESIDSQKQTSTSQYELAAELAIRLKGNENQIGKQQRPLNLSIDDSGVLVRTVMKDDSADKDKKTNSSSNNRTEGYRQAFNAIDNNQPHITIIA</sequence>
<reference evidence="2" key="1">
    <citation type="journal article" date="2014" name="Int. J. Syst. Evol. Microbiol.">
        <title>Complete genome of a new Firmicutes species belonging to the dominant human colonic microbiota ('Ruminococcus bicirculans') reveals two chromosomes and a selective capacity to utilize plant glucans.</title>
        <authorList>
            <consortium name="NISC Comparative Sequencing Program"/>
            <person name="Wegmann U."/>
            <person name="Louis P."/>
            <person name="Goesmann A."/>
            <person name="Henrissat B."/>
            <person name="Duncan S.H."/>
            <person name="Flint H.J."/>
        </authorList>
    </citation>
    <scope>NUCLEOTIDE SEQUENCE</scope>
    <source>
        <strain evidence="2">NBRC 102424</strain>
    </source>
</reference>
<evidence type="ECO:0000313" key="3">
    <source>
        <dbReference type="Proteomes" id="UP001161423"/>
    </source>
</evidence>
<dbReference type="Proteomes" id="UP001161423">
    <property type="component" value="Unassembled WGS sequence"/>
</dbReference>
<reference evidence="2" key="2">
    <citation type="submission" date="2023-01" db="EMBL/GenBank/DDBJ databases">
        <title>Draft genome sequence of Methylophaga thalassica strain NBRC 102424.</title>
        <authorList>
            <person name="Sun Q."/>
            <person name="Mori K."/>
        </authorList>
    </citation>
    <scope>NUCLEOTIDE SEQUENCE</scope>
    <source>
        <strain evidence="2">NBRC 102424</strain>
    </source>
</reference>
<gene>
    <name evidence="2" type="ORF">GCM10007891_00840</name>
</gene>
<keyword evidence="3" id="KW-1185">Reference proteome</keyword>
<dbReference type="RefSeq" id="WP_007145980.1">
    <property type="nucleotide sequence ID" value="NZ_BSND01000003.1"/>
</dbReference>
<evidence type="ECO:0000256" key="1">
    <source>
        <dbReference type="SAM" id="MobiDB-lite"/>
    </source>
</evidence>
<dbReference type="EMBL" id="BSND01000003">
    <property type="protein sequence ID" value="GLP98230.1"/>
    <property type="molecule type" value="Genomic_DNA"/>
</dbReference>
<evidence type="ECO:0000313" key="2">
    <source>
        <dbReference type="EMBL" id="GLP98230.1"/>
    </source>
</evidence>
<proteinExistence type="predicted"/>
<feature type="region of interest" description="Disordered" evidence="1">
    <location>
        <begin position="122"/>
        <end position="145"/>
    </location>
</feature>
<feature type="compositionally biased region" description="Basic and acidic residues" evidence="1">
    <location>
        <begin position="122"/>
        <end position="133"/>
    </location>
</feature>
<protein>
    <submittedName>
        <fullName evidence="2">Uncharacterized protein</fullName>
    </submittedName>
</protein>
<organism evidence="2 3">
    <name type="scientific">Methylophaga thalassica</name>
    <dbReference type="NCBI Taxonomy" id="40223"/>
    <lineage>
        <taxon>Bacteria</taxon>
        <taxon>Pseudomonadati</taxon>
        <taxon>Pseudomonadota</taxon>
        <taxon>Gammaproteobacteria</taxon>
        <taxon>Thiotrichales</taxon>
        <taxon>Piscirickettsiaceae</taxon>
        <taxon>Methylophaga</taxon>
    </lineage>
</organism>